<dbReference type="SUPFAM" id="SSF51126">
    <property type="entry name" value="Pectin lyase-like"/>
    <property type="match status" value="1"/>
</dbReference>
<protein>
    <submittedName>
        <fullName evidence="5">Glycoside hydrolase family protein</fullName>
    </submittedName>
</protein>
<accession>G2SZ63</accession>
<dbReference type="RefSeq" id="WP_014078315.1">
    <property type="nucleotide sequence ID" value="NC_015977.1"/>
</dbReference>
<comment type="similarity">
    <text evidence="1 4">Belongs to the glycosyl hydrolase 28 family.</text>
</comment>
<dbReference type="InterPro" id="IPR051801">
    <property type="entry name" value="GH28_Enzymes"/>
</dbReference>
<gene>
    <name evidence="5" type="ordered locus">RHOM_00470</name>
</gene>
<dbReference type="PANTHER" id="PTHR31339:SF9">
    <property type="entry name" value="PLASMIN AND FIBRONECTIN-BINDING PROTEIN A"/>
    <property type="match status" value="1"/>
</dbReference>
<keyword evidence="6" id="KW-1185">Reference proteome</keyword>
<evidence type="ECO:0000256" key="3">
    <source>
        <dbReference type="ARBA" id="ARBA00023295"/>
    </source>
</evidence>
<dbReference type="InterPro" id="IPR000743">
    <property type="entry name" value="Glyco_hydro_28"/>
</dbReference>
<evidence type="ECO:0000256" key="2">
    <source>
        <dbReference type="ARBA" id="ARBA00022801"/>
    </source>
</evidence>
<evidence type="ECO:0000256" key="4">
    <source>
        <dbReference type="RuleBase" id="RU361169"/>
    </source>
</evidence>
<dbReference type="Gene3D" id="2.160.20.10">
    <property type="entry name" value="Single-stranded right-handed beta-helix, Pectin lyase-like"/>
    <property type="match status" value="1"/>
</dbReference>
<dbReference type="GO" id="GO:0005975">
    <property type="term" value="P:carbohydrate metabolic process"/>
    <property type="evidence" value="ECO:0007669"/>
    <property type="project" value="InterPro"/>
</dbReference>
<dbReference type="InterPro" id="IPR011050">
    <property type="entry name" value="Pectin_lyase_fold/virulence"/>
</dbReference>
<dbReference type="AlphaFoldDB" id="G2SZ63"/>
<dbReference type="KEGG" id="rho:RHOM_00470"/>
<proteinExistence type="inferred from homology"/>
<dbReference type="Proteomes" id="UP000008178">
    <property type="component" value="Chromosome"/>
</dbReference>
<evidence type="ECO:0000256" key="1">
    <source>
        <dbReference type="ARBA" id="ARBA00008834"/>
    </source>
</evidence>
<dbReference type="SMART" id="SM00710">
    <property type="entry name" value="PbH1"/>
    <property type="match status" value="4"/>
</dbReference>
<evidence type="ECO:0000313" key="6">
    <source>
        <dbReference type="Proteomes" id="UP000008178"/>
    </source>
</evidence>
<dbReference type="InterPro" id="IPR006626">
    <property type="entry name" value="PbH1"/>
</dbReference>
<dbReference type="PANTHER" id="PTHR31339">
    <property type="entry name" value="PECTIN LYASE-RELATED"/>
    <property type="match status" value="1"/>
</dbReference>
<dbReference type="GeneID" id="93721998"/>
<dbReference type="OrthoDB" id="9795222at2"/>
<dbReference type="HOGENOM" id="CLU_016031_8_3_9"/>
<dbReference type="BioCyc" id="RHOM585394:G1H02-103-MONOMER"/>
<evidence type="ECO:0000313" key="5">
    <source>
        <dbReference type="EMBL" id="AEN95221.1"/>
    </source>
</evidence>
<dbReference type="EMBL" id="CP003040">
    <property type="protein sequence ID" value="AEN95221.1"/>
    <property type="molecule type" value="Genomic_DNA"/>
</dbReference>
<organism evidence="5 6">
    <name type="scientific">Roseburia hominis (strain DSM 16839 / JCM 17582 / NCIMB 14029 / A2-183)</name>
    <dbReference type="NCBI Taxonomy" id="585394"/>
    <lineage>
        <taxon>Bacteria</taxon>
        <taxon>Bacillati</taxon>
        <taxon>Bacillota</taxon>
        <taxon>Clostridia</taxon>
        <taxon>Lachnospirales</taxon>
        <taxon>Lachnospiraceae</taxon>
        <taxon>Roseburia</taxon>
    </lineage>
</organism>
<dbReference type="STRING" id="585394.RHOM_00470"/>
<reference evidence="5 6" key="1">
    <citation type="journal article" date="2015" name="Genome Announc.">
        <title>Complete genome sequence of the human gut symbiont Roseburia hominis.</title>
        <authorList>
            <person name="Travis A.J."/>
            <person name="Kelly D."/>
            <person name="Flint H.J."/>
            <person name="Aminov R.I."/>
        </authorList>
    </citation>
    <scope>NUCLEOTIDE SEQUENCE [LARGE SCALE GENOMIC DNA]</scope>
    <source>
        <strain evidence="6">DSM 16839 / JCM 17582 / NCIMB 14029 / A2-183</strain>
    </source>
</reference>
<keyword evidence="2 4" id="KW-0378">Hydrolase</keyword>
<dbReference type="GO" id="GO:0004650">
    <property type="term" value="F:polygalacturonase activity"/>
    <property type="evidence" value="ECO:0007669"/>
    <property type="project" value="InterPro"/>
</dbReference>
<dbReference type="Pfam" id="PF00295">
    <property type="entry name" value="Glyco_hydro_28"/>
    <property type="match status" value="1"/>
</dbReference>
<dbReference type="eggNOG" id="COG5434">
    <property type="taxonomic scope" value="Bacteria"/>
</dbReference>
<sequence length="382" mass="42461">MEIRCVYTEGNQNVIQEAVDRLPASGGTVIVPRGEWKSGAIHLKSNVKLYLEEGCVIHFSSCMEDYLPPVFTRWEGVECYNYSPLIYAADCENVTICGTGVLDGAGSAWWHWKKLQQNAADHLIRAESQEIPVEERIFATRKDALRPSFIQFINCKHVTLEDFTIEDGPQWTIHPVYCEDVVVRGVTVNTKGPNTDGCNPDSCRKVLIEDCTFETGDDCIAINSGMNEDGWRVGRPCEQIEVKNCRFIGGHAAVAIGSGMSGGICDIWIHDCVARGTERGIRIKSMRGRGGYVKRVNVERMQMDEIEKEAIEVSMNYGSSTAVPVSQKAPEFSELRFAHIRGNHAAIGVSLCGLPESPLREITLEDVSIAAEDPLREEYVEK</sequence>
<name>G2SZ63_ROSHA</name>
<dbReference type="InterPro" id="IPR012334">
    <property type="entry name" value="Pectin_lyas_fold"/>
</dbReference>
<keyword evidence="3 4" id="KW-0326">Glycosidase</keyword>